<organism evidence="3 4">
    <name type="scientific">Streptomyces netropsis</name>
    <name type="common">Streptoverticillium netropsis</name>
    <dbReference type="NCBI Taxonomy" id="55404"/>
    <lineage>
        <taxon>Bacteria</taxon>
        <taxon>Bacillati</taxon>
        <taxon>Actinomycetota</taxon>
        <taxon>Actinomycetes</taxon>
        <taxon>Kitasatosporales</taxon>
        <taxon>Streptomycetaceae</taxon>
        <taxon>Streptomyces</taxon>
    </lineage>
</organism>
<evidence type="ECO:0000313" key="4">
    <source>
        <dbReference type="Proteomes" id="UP000556436"/>
    </source>
</evidence>
<feature type="domain" description="Putative amidase" evidence="2">
    <location>
        <begin position="221"/>
        <end position="366"/>
    </location>
</feature>
<evidence type="ECO:0000256" key="1">
    <source>
        <dbReference type="SAM" id="SignalP"/>
    </source>
</evidence>
<feature type="chain" id="PRO_5038970808" description="Putative amidase domain-containing protein" evidence="1">
    <location>
        <begin position="31"/>
        <end position="375"/>
    </location>
</feature>
<evidence type="ECO:0000313" key="3">
    <source>
        <dbReference type="EMBL" id="MBB4889676.1"/>
    </source>
</evidence>
<comment type="caution">
    <text evidence="3">The sequence shown here is derived from an EMBL/GenBank/DDBJ whole genome shotgun (WGS) entry which is preliminary data.</text>
</comment>
<proteinExistence type="predicted"/>
<dbReference type="Proteomes" id="UP000556436">
    <property type="component" value="Unassembled WGS sequence"/>
</dbReference>
<name>A0A7W7LHA9_STRNE</name>
<keyword evidence="1" id="KW-0732">Signal</keyword>
<protein>
    <recommendedName>
        <fullName evidence="2">Putative amidase domain-containing protein</fullName>
    </recommendedName>
</protein>
<dbReference type="RefSeq" id="WP_311775292.1">
    <property type="nucleotide sequence ID" value="NZ_JACHJG010000014.1"/>
</dbReference>
<feature type="signal peptide" evidence="1">
    <location>
        <begin position="1"/>
        <end position="30"/>
    </location>
</feature>
<gene>
    <name evidence="3" type="ORF">FHS38_005752</name>
</gene>
<dbReference type="Pfam" id="PF12671">
    <property type="entry name" value="Amidase_6"/>
    <property type="match status" value="1"/>
</dbReference>
<reference evidence="3 4" key="1">
    <citation type="submission" date="2020-08" db="EMBL/GenBank/DDBJ databases">
        <title>Genomic Encyclopedia of Type Strains, Phase III (KMG-III): the genomes of soil and plant-associated and newly described type strains.</title>
        <authorList>
            <person name="Whitman W."/>
        </authorList>
    </citation>
    <scope>NUCLEOTIDE SEQUENCE [LARGE SCALE GENOMIC DNA]</scope>
    <source>
        <strain evidence="3 4">CECT 3265</strain>
    </source>
</reference>
<dbReference type="EMBL" id="JACHJG010000014">
    <property type="protein sequence ID" value="MBB4889676.1"/>
    <property type="molecule type" value="Genomic_DNA"/>
</dbReference>
<accession>A0A7W7LHA9</accession>
<keyword evidence="4" id="KW-1185">Reference proteome</keyword>
<dbReference type="PANTHER" id="PTHR40032:SF1">
    <property type="entry name" value="EXPORTED PROTEIN"/>
    <property type="match status" value="1"/>
</dbReference>
<evidence type="ECO:0000259" key="2">
    <source>
        <dbReference type="Pfam" id="PF12671"/>
    </source>
</evidence>
<dbReference type="PANTHER" id="PTHR40032">
    <property type="entry name" value="EXPORTED PROTEIN-RELATED"/>
    <property type="match status" value="1"/>
</dbReference>
<dbReference type="InterPro" id="IPR024301">
    <property type="entry name" value="Amidase_6"/>
</dbReference>
<sequence length="375" mass="40456">MNPSTFRSAVGAVLTVAVSAVLLPASAANAAAGNTPDSDAAAKSFGRIADAVLTERTAALLDTRSVRRAPLLLDSNVRLSAGLARAEDTALSSLRTRKSRLAALGEAYTAADTKVTTGTPRVKNGRATVQVTETTTLTYKKIRGDEPATTGFQAHHEMNFAVTSGGKWELTGIKPKDDGPRAINQPVTVAVASAGSPPKGTPASTSWTTRTVRKTSGTSGYNYAAMAAYAEKYWKNYNPAYRKFNDAGGDCTNFISQALKAGGWKDDSGTYSDYRNWWYNSSNQTTSWVGANEWAWFTLSAKRATNLSNVYQLDVGDILQMDFERDGSKDHSMMTTYRSRSGVPYLTYHSTNTYRKSVASIVASNPGSVYFAYRT</sequence>
<dbReference type="AlphaFoldDB" id="A0A7W7LHA9"/>